<accession>A0AAU8IF07</accession>
<evidence type="ECO:0000256" key="2">
    <source>
        <dbReference type="SAM" id="Phobius"/>
    </source>
</evidence>
<feature type="transmembrane region" description="Helical" evidence="2">
    <location>
        <begin position="21"/>
        <end position="42"/>
    </location>
</feature>
<keyword evidence="2" id="KW-0472">Membrane</keyword>
<feature type="compositionally biased region" description="Basic and acidic residues" evidence="1">
    <location>
        <begin position="136"/>
        <end position="147"/>
    </location>
</feature>
<reference evidence="3" key="1">
    <citation type="submission" date="2024-06" db="EMBL/GenBank/DDBJ databases">
        <authorList>
            <person name="Fan A."/>
            <person name="Zhang F.Y."/>
            <person name="Zhang L."/>
        </authorList>
    </citation>
    <scope>NUCLEOTIDE SEQUENCE</scope>
    <source>
        <strain evidence="3">Y61</strain>
    </source>
</reference>
<protein>
    <submittedName>
        <fullName evidence="3">Uncharacterized protein</fullName>
    </submittedName>
</protein>
<feature type="region of interest" description="Disordered" evidence="1">
    <location>
        <begin position="121"/>
        <end position="147"/>
    </location>
</feature>
<name>A0AAU8IF07_9BACL</name>
<dbReference type="AlphaFoldDB" id="A0AAU8IF07"/>
<feature type="transmembrane region" description="Helical" evidence="2">
    <location>
        <begin position="62"/>
        <end position="81"/>
    </location>
</feature>
<keyword evidence="2" id="KW-1133">Transmembrane helix</keyword>
<dbReference type="EMBL" id="CP159510">
    <property type="protein sequence ID" value="XCJ17065.1"/>
    <property type="molecule type" value="Genomic_DNA"/>
</dbReference>
<feature type="compositionally biased region" description="Polar residues" evidence="1">
    <location>
        <begin position="121"/>
        <end position="135"/>
    </location>
</feature>
<feature type="transmembrane region" description="Helical" evidence="2">
    <location>
        <begin position="93"/>
        <end position="111"/>
    </location>
</feature>
<sequence>MRKRALESDSDAKKSGQGKTWLKSIGSVLFAILATSHHWLHVLLISVGLTSIGAFLFNMSPLLKMILLIVSLLISVQFIFVAKRKWRHERSIAWVYAISSILSIVIVFSAIPQTIATFVQPSPDTQNQDSDNDSINTHDHNHGVTNR</sequence>
<evidence type="ECO:0000313" key="3">
    <source>
        <dbReference type="EMBL" id="XCJ17065.1"/>
    </source>
</evidence>
<keyword evidence="2" id="KW-0812">Transmembrane</keyword>
<gene>
    <name evidence="3" type="ORF">ABNN70_00475</name>
</gene>
<dbReference type="RefSeq" id="WP_353948382.1">
    <property type="nucleotide sequence ID" value="NZ_CP159510.1"/>
</dbReference>
<organism evidence="3">
    <name type="scientific">Sporolactobacillus sp. Y61</name>
    <dbReference type="NCBI Taxonomy" id="3160863"/>
    <lineage>
        <taxon>Bacteria</taxon>
        <taxon>Bacillati</taxon>
        <taxon>Bacillota</taxon>
        <taxon>Bacilli</taxon>
        <taxon>Bacillales</taxon>
        <taxon>Sporolactobacillaceae</taxon>
        <taxon>Sporolactobacillus</taxon>
    </lineage>
</organism>
<proteinExistence type="predicted"/>
<evidence type="ECO:0000256" key="1">
    <source>
        <dbReference type="SAM" id="MobiDB-lite"/>
    </source>
</evidence>